<dbReference type="OrthoDB" id="266718at2759"/>
<feature type="compositionally biased region" description="Low complexity" evidence="12">
    <location>
        <begin position="50"/>
        <end position="59"/>
    </location>
</feature>
<feature type="region of interest" description="Disordered" evidence="12">
    <location>
        <begin position="1"/>
        <end position="63"/>
    </location>
</feature>
<dbReference type="InterPro" id="IPR008271">
    <property type="entry name" value="Ser/Thr_kinase_AS"/>
</dbReference>
<dbReference type="EMBL" id="JAMYWD010000008">
    <property type="protein sequence ID" value="KAJ4962479.1"/>
    <property type="molecule type" value="Genomic_DNA"/>
</dbReference>
<dbReference type="Gene3D" id="1.10.510.10">
    <property type="entry name" value="Transferase(Phosphotransferase) domain 1"/>
    <property type="match status" value="1"/>
</dbReference>
<dbReference type="SUPFAM" id="SSF56112">
    <property type="entry name" value="Protein kinase-like (PK-like)"/>
    <property type="match status" value="1"/>
</dbReference>
<keyword evidence="5 10" id="KW-0547">Nucleotide-binding</keyword>
<dbReference type="GO" id="GO:0005737">
    <property type="term" value="C:cytoplasm"/>
    <property type="evidence" value="ECO:0007669"/>
    <property type="project" value="TreeGrafter"/>
</dbReference>
<evidence type="ECO:0000256" key="5">
    <source>
        <dbReference type="ARBA" id="ARBA00022741"/>
    </source>
</evidence>
<evidence type="ECO:0000313" key="15">
    <source>
        <dbReference type="Proteomes" id="UP001141806"/>
    </source>
</evidence>
<evidence type="ECO:0000256" key="9">
    <source>
        <dbReference type="ARBA" id="ARBA00048329"/>
    </source>
</evidence>
<evidence type="ECO:0000256" key="1">
    <source>
        <dbReference type="ARBA" id="ARBA00006529"/>
    </source>
</evidence>
<dbReference type="Proteomes" id="UP001141806">
    <property type="component" value="Unassembled WGS sequence"/>
</dbReference>
<feature type="compositionally biased region" description="Polar residues" evidence="12">
    <location>
        <begin position="234"/>
        <end position="246"/>
    </location>
</feature>
<dbReference type="Pfam" id="PF00069">
    <property type="entry name" value="Pkinase"/>
    <property type="match status" value="1"/>
</dbReference>
<reference evidence="14" key="1">
    <citation type="journal article" date="2023" name="Plant J.">
        <title>The genome of the king protea, Protea cynaroides.</title>
        <authorList>
            <person name="Chang J."/>
            <person name="Duong T.A."/>
            <person name="Schoeman C."/>
            <person name="Ma X."/>
            <person name="Roodt D."/>
            <person name="Barker N."/>
            <person name="Li Z."/>
            <person name="Van de Peer Y."/>
            <person name="Mizrachi E."/>
        </authorList>
    </citation>
    <scope>NUCLEOTIDE SEQUENCE</scope>
    <source>
        <tissue evidence="14">Young leaves</tissue>
    </source>
</reference>
<evidence type="ECO:0000256" key="7">
    <source>
        <dbReference type="ARBA" id="ARBA00022840"/>
    </source>
</evidence>
<evidence type="ECO:0000256" key="3">
    <source>
        <dbReference type="ARBA" id="ARBA00022527"/>
    </source>
</evidence>
<evidence type="ECO:0000256" key="4">
    <source>
        <dbReference type="ARBA" id="ARBA00022679"/>
    </source>
</evidence>
<feature type="binding site" evidence="10">
    <location>
        <position position="350"/>
    </location>
    <ligand>
        <name>ATP</name>
        <dbReference type="ChEBI" id="CHEBI:30616"/>
    </ligand>
</feature>
<dbReference type="InterPro" id="IPR017441">
    <property type="entry name" value="Protein_kinase_ATP_BS"/>
</dbReference>
<comment type="similarity">
    <text evidence="1">Belongs to the protein kinase superfamily. STE Ser/Thr protein kinase family. MAP kinase kinase kinase subfamily.</text>
</comment>
<evidence type="ECO:0000313" key="14">
    <source>
        <dbReference type="EMBL" id="KAJ4962479.1"/>
    </source>
</evidence>
<dbReference type="EC" id="2.7.11.25" evidence="2"/>
<dbReference type="AlphaFoldDB" id="A0A9Q0K3I2"/>
<feature type="compositionally biased region" description="Basic and acidic residues" evidence="12">
    <location>
        <begin position="253"/>
        <end position="274"/>
    </location>
</feature>
<dbReference type="PANTHER" id="PTHR48016:SF29">
    <property type="entry name" value="MITOGEN-ACTIVATED PROTEIN KINASE KINASE KINASE 1-RELATED"/>
    <property type="match status" value="1"/>
</dbReference>
<evidence type="ECO:0000256" key="10">
    <source>
        <dbReference type="PROSITE-ProRule" id="PRU10141"/>
    </source>
</evidence>
<protein>
    <recommendedName>
        <fullName evidence="2">mitogen-activated protein kinase kinase kinase</fullName>
        <ecNumber evidence="2">2.7.11.25</ecNumber>
    </recommendedName>
</protein>
<comment type="caution">
    <text evidence="14">The sequence shown here is derived from an EMBL/GenBank/DDBJ whole genome shotgun (WGS) entry which is preliminary data.</text>
</comment>
<keyword evidence="7 10" id="KW-0067">ATP-binding</keyword>
<comment type="catalytic activity">
    <reaction evidence="8">
        <text>L-threonyl-[protein] + ATP = O-phospho-L-threonyl-[protein] + ADP + H(+)</text>
        <dbReference type="Rhea" id="RHEA:46608"/>
        <dbReference type="Rhea" id="RHEA-COMP:11060"/>
        <dbReference type="Rhea" id="RHEA-COMP:11605"/>
        <dbReference type="ChEBI" id="CHEBI:15378"/>
        <dbReference type="ChEBI" id="CHEBI:30013"/>
        <dbReference type="ChEBI" id="CHEBI:30616"/>
        <dbReference type="ChEBI" id="CHEBI:61977"/>
        <dbReference type="ChEBI" id="CHEBI:456216"/>
        <dbReference type="EC" id="2.7.11.25"/>
    </reaction>
</comment>
<evidence type="ECO:0000256" key="12">
    <source>
        <dbReference type="SAM" id="MobiDB-lite"/>
    </source>
</evidence>
<keyword evidence="4" id="KW-0808">Transferase</keyword>
<feature type="region of interest" description="Disordered" evidence="12">
    <location>
        <begin position="227"/>
        <end position="274"/>
    </location>
</feature>
<gene>
    <name evidence="14" type="ORF">NE237_022418</name>
</gene>
<dbReference type="SMART" id="SM00220">
    <property type="entry name" value="S_TKc"/>
    <property type="match status" value="1"/>
</dbReference>
<dbReference type="FunFam" id="1.10.510.10:FF:000359">
    <property type="entry name" value="Mitogen-activated protein kinase 1, putative, expressed"/>
    <property type="match status" value="1"/>
</dbReference>
<feature type="domain" description="Protein kinase" evidence="13">
    <location>
        <begin position="322"/>
        <end position="572"/>
    </location>
</feature>
<keyword evidence="6" id="KW-0418">Kinase</keyword>
<dbReference type="PROSITE" id="PS00108">
    <property type="entry name" value="PROTEIN_KINASE_ST"/>
    <property type="match status" value="1"/>
</dbReference>
<dbReference type="InterPro" id="IPR000719">
    <property type="entry name" value="Prot_kinase_dom"/>
</dbReference>
<feature type="compositionally biased region" description="Basic and acidic residues" evidence="12">
    <location>
        <begin position="16"/>
        <end position="39"/>
    </location>
</feature>
<accession>A0A9Q0K3I2</accession>
<evidence type="ECO:0000259" key="13">
    <source>
        <dbReference type="PROSITE" id="PS50011"/>
    </source>
</evidence>
<proteinExistence type="inferred from homology"/>
<keyword evidence="11" id="KW-0175">Coiled coil</keyword>
<dbReference type="PANTHER" id="PTHR48016">
    <property type="entry name" value="MAP KINASE KINASE KINASE SSK2-RELATED-RELATED"/>
    <property type="match status" value="1"/>
</dbReference>
<feature type="coiled-coil region" evidence="11">
    <location>
        <begin position="348"/>
        <end position="375"/>
    </location>
</feature>
<evidence type="ECO:0000256" key="2">
    <source>
        <dbReference type="ARBA" id="ARBA00012406"/>
    </source>
</evidence>
<dbReference type="InterPro" id="IPR050538">
    <property type="entry name" value="MAP_kinase_kinase_kinase"/>
</dbReference>
<keyword evidence="3" id="KW-0723">Serine/threonine-protein kinase</keyword>
<dbReference type="GO" id="GO:0005524">
    <property type="term" value="F:ATP binding"/>
    <property type="evidence" value="ECO:0007669"/>
    <property type="project" value="UniProtKB-UniRule"/>
</dbReference>
<sequence>MNHFQLGRIFRHRERRKSEDKADDAMVDPKQKPKLERRNANKNIDYDLTSSSPSSPSSSDGVSSALRTRSLDINPIDRNTSFRIEGIEGEFDRLCASLGLSGPEDFAIPAAAWEARKARSISDVHPKSRFSCIDSLTKPGEEKEALEARVSVNVEEAVLLKLNASNDPENCRNSLDVCHFPTASGAAAGGGGIKGTRPPLLSPPPLRSRYVDVMSSASTWEIMRSFAPEEERGSSSCPVRRLNSNSCDEKDENEFNREGDDFNDGKIGGKEGENEVRPGEITVMAESPTFFASNDEDSSSATTETTYTISPDGTFRGNITSWQRGDTLGNGSFGTVYEAFTDDGFFFAVKEVSLLDQVQQMVQQLEQEIAFLREFEHENIVKYLGTDRHEGKLYIFLELVTQGSLVKVYQKYHLGDSQVSSYTRQILSGLKYLHDRNVVHRDIKCANILVHTSGSVKLADFGLAKATKLNDVKSCKGTAFWMAPEVVNRKMHGYGLAADIWSLGCTVLEMLTRQIPYSPLEWMQAIYRIGRGTPPPIPDSLSRDARDFIHKCLQVNPENRPTAAQLLKHSFVQRPASSVPGTPLHHNSRQS</sequence>
<dbReference type="PROSITE" id="PS50011">
    <property type="entry name" value="PROTEIN_KINASE_DOM"/>
    <property type="match status" value="1"/>
</dbReference>
<dbReference type="PROSITE" id="PS00107">
    <property type="entry name" value="PROTEIN_KINASE_ATP"/>
    <property type="match status" value="1"/>
</dbReference>
<evidence type="ECO:0000256" key="8">
    <source>
        <dbReference type="ARBA" id="ARBA00047559"/>
    </source>
</evidence>
<dbReference type="GO" id="GO:0004709">
    <property type="term" value="F:MAP kinase kinase kinase activity"/>
    <property type="evidence" value="ECO:0007669"/>
    <property type="project" value="UniProtKB-EC"/>
</dbReference>
<evidence type="ECO:0000256" key="6">
    <source>
        <dbReference type="ARBA" id="ARBA00022777"/>
    </source>
</evidence>
<name>A0A9Q0K3I2_9MAGN</name>
<evidence type="ECO:0000256" key="11">
    <source>
        <dbReference type="SAM" id="Coils"/>
    </source>
</evidence>
<organism evidence="14 15">
    <name type="scientific">Protea cynaroides</name>
    <dbReference type="NCBI Taxonomy" id="273540"/>
    <lineage>
        <taxon>Eukaryota</taxon>
        <taxon>Viridiplantae</taxon>
        <taxon>Streptophyta</taxon>
        <taxon>Embryophyta</taxon>
        <taxon>Tracheophyta</taxon>
        <taxon>Spermatophyta</taxon>
        <taxon>Magnoliopsida</taxon>
        <taxon>Proteales</taxon>
        <taxon>Proteaceae</taxon>
        <taxon>Protea</taxon>
    </lineage>
</organism>
<dbReference type="InterPro" id="IPR011009">
    <property type="entry name" value="Kinase-like_dom_sf"/>
</dbReference>
<comment type="catalytic activity">
    <reaction evidence="9">
        <text>L-seryl-[protein] + ATP = O-phospho-L-seryl-[protein] + ADP + H(+)</text>
        <dbReference type="Rhea" id="RHEA:17989"/>
        <dbReference type="Rhea" id="RHEA-COMP:9863"/>
        <dbReference type="Rhea" id="RHEA-COMP:11604"/>
        <dbReference type="ChEBI" id="CHEBI:15378"/>
        <dbReference type="ChEBI" id="CHEBI:29999"/>
        <dbReference type="ChEBI" id="CHEBI:30616"/>
        <dbReference type="ChEBI" id="CHEBI:83421"/>
        <dbReference type="ChEBI" id="CHEBI:456216"/>
        <dbReference type="EC" id="2.7.11.25"/>
    </reaction>
</comment>
<dbReference type="GO" id="GO:1902065">
    <property type="term" value="P:response to L-glutamate"/>
    <property type="evidence" value="ECO:0007669"/>
    <property type="project" value="UniProtKB-ARBA"/>
</dbReference>
<keyword evidence="15" id="KW-1185">Reference proteome</keyword>